<dbReference type="InterPro" id="IPR004447">
    <property type="entry name" value="Peptidase_S41A"/>
</dbReference>
<dbReference type="GO" id="GO:0004175">
    <property type="term" value="F:endopeptidase activity"/>
    <property type="evidence" value="ECO:0007669"/>
    <property type="project" value="TreeGrafter"/>
</dbReference>
<reference evidence="10 11" key="1">
    <citation type="submission" date="2017-08" db="EMBL/GenBank/DDBJ databases">
        <authorList>
            <person name="de Groot N.N."/>
        </authorList>
    </citation>
    <scope>NUCLEOTIDE SEQUENCE [LARGE SCALE GENOMIC DNA]</scope>
    <source>
        <strain evidence="10 11">JA575</strain>
    </source>
</reference>
<dbReference type="Gene3D" id="2.30.42.10">
    <property type="match status" value="1"/>
</dbReference>
<keyword evidence="2 5" id="KW-0645">Protease</keyword>
<dbReference type="EMBL" id="QRDT01000004">
    <property type="protein sequence ID" value="RED38309.1"/>
    <property type="molecule type" value="Genomic_DNA"/>
</dbReference>
<name>A0A336JJX7_9BRAD</name>
<dbReference type="Proteomes" id="UP000256343">
    <property type="component" value="Unassembled WGS sequence"/>
</dbReference>
<dbReference type="RefSeq" id="WP_114356890.1">
    <property type="nucleotide sequence ID" value="NZ_QRDT01000004.1"/>
</dbReference>
<dbReference type="SMART" id="SM00245">
    <property type="entry name" value="TSPc"/>
    <property type="match status" value="1"/>
</dbReference>
<dbReference type="AlphaFoldDB" id="A0A336JJX7"/>
<protein>
    <submittedName>
        <fullName evidence="10">S41A family C-terminal processing peptidase-3</fullName>
    </submittedName>
</protein>
<dbReference type="Gene3D" id="3.90.226.10">
    <property type="entry name" value="2-enoyl-CoA Hydratase, Chain A, domain 1"/>
    <property type="match status" value="1"/>
</dbReference>
<dbReference type="Pfam" id="PF17820">
    <property type="entry name" value="PDZ_6"/>
    <property type="match status" value="1"/>
</dbReference>
<evidence type="ECO:0000256" key="1">
    <source>
        <dbReference type="ARBA" id="ARBA00009179"/>
    </source>
</evidence>
<proteinExistence type="inferred from homology"/>
<dbReference type="Gene3D" id="3.30.750.44">
    <property type="match status" value="1"/>
</dbReference>
<keyword evidence="3 5" id="KW-0378">Hydrolase</keyword>
<keyword evidence="12" id="KW-1185">Reference proteome</keyword>
<keyword evidence="7" id="KW-0732">Signal</keyword>
<dbReference type="CDD" id="cd06782">
    <property type="entry name" value="cpPDZ_CPP-like"/>
    <property type="match status" value="1"/>
</dbReference>
<dbReference type="Proteomes" id="UP000252631">
    <property type="component" value="Unassembled WGS sequence"/>
</dbReference>
<dbReference type="InterPro" id="IPR005151">
    <property type="entry name" value="Tail-specific_protease"/>
</dbReference>
<dbReference type="PANTHER" id="PTHR32060">
    <property type="entry name" value="TAIL-SPECIFIC PROTEASE"/>
    <property type="match status" value="1"/>
</dbReference>
<dbReference type="NCBIfam" id="TIGR00225">
    <property type="entry name" value="prc"/>
    <property type="match status" value="1"/>
</dbReference>
<evidence type="ECO:0000313" key="9">
    <source>
        <dbReference type="EMBL" id="RED38309.1"/>
    </source>
</evidence>
<dbReference type="EMBL" id="UFQQ01000004">
    <property type="protein sequence ID" value="SSW89762.1"/>
    <property type="molecule type" value="Genomic_DNA"/>
</dbReference>
<dbReference type="GO" id="GO:0006508">
    <property type="term" value="P:proteolysis"/>
    <property type="evidence" value="ECO:0007669"/>
    <property type="project" value="UniProtKB-KW"/>
</dbReference>
<dbReference type="CDD" id="cd07560">
    <property type="entry name" value="Peptidase_S41_CPP"/>
    <property type="match status" value="1"/>
</dbReference>
<evidence type="ECO:0000256" key="6">
    <source>
        <dbReference type="SAM" id="MobiDB-lite"/>
    </source>
</evidence>
<feature type="domain" description="PDZ" evidence="8">
    <location>
        <begin position="82"/>
        <end position="154"/>
    </location>
</feature>
<keyword evidence="4 5" id="KW-0720">Serine protease</keyword>
<dbReference type="SMART" id="SM00228">
    <property type="entry name" value="PDZ"/>
    <property type="match status" value="1"/>
</dbReference>
<dbReference type="InterPro" id="IPR041489">
    <property type="entry name" value="PDZ_6"/>
</dbReference>
<dbReference type="GO" id="GO:0007165">
    <property type="term" value="P:signal transduction"/>
    <property type="evidence" value="ECO:0007669"/>
    <property type="project" value="TreeGrafter"/>
</dbReference>
<gene>
    <name evidence="9" type="ORF">BJ125_10458</name>
    <name evidence="10" type="ORF">SAMN05892882_10458</name>
</gene>
<comment type="similarity">
    <text evidence="1 5">Belongs to the peptidase S41A family.</text>
</comment>
<dbReference type="PANTHER" id="PTHR32060:SF30">
    <property type="entry name" value="CARBOXY-TERMINAL PROCESSING PROTEASE CTPA"/>
    <property type="match status" value="1"/>
</dbReference>
<feature type="signal peptide" evidence="7">
    <location>
        <begin position="1"/>
        <end position="24"/>
    </location>
</feature>
<dbReference type="GO" id="GO:0030288">
    <property type="term" value="C:outer membrane-bounded periplasmic space"/>
    <property type="evidence" value="ECO:0007669"/>
    <property type="project" value="TreeGrafter"/>
</dbReference>
<accession>A0A336JJX7</accession>
<dbReference type="InterPro" id="IPR036034">
    <property type="entry name" value="PDZ_sf"/>
</dbReference>
<dbReference type="GO" id="GO:0008236">
    <property type="term" value="F:serine-type peptidase activity"/>
    <property type="evidence" value="ECO:0007669"/>
    <property type="project" value="UniProtKB-KW"/>
</dbReference>
<evidence type="ECO:0000313" key="11">
    <source>
        <dbReference type="Proteomes" id="UP000252631"/>
    </source>
</evidence>
<dbReference type="FunFam" id="2.30.42.10:FF:000063">
    <property type="entry name" value="Peptidase, S41 family"/>
    <property type="match status" value="1"/>
</dbReference>
<dbReference type="OrthoDB" id="9812068at2"/>
<reference evidence="9 12" key="2">
    <citation type="submission" date="2018-07" db="EMBL/GenBank/DDBJ databases">
        <title>Genomic Encyclopedia of Archaeal and Bacterial Type Strains, Phase II (KMG-II): from individual species to whole genera.</title>
        <authorList>
            <person name="Goeker M."/>
        </authorList>
    </citation>
    <scope>NUCLEOTIDE SEQUENCE [LARGE SCALE GENOMIC DNA]</scope>
    <source>
        <strain evidence="9 12">JA575</strain>
    </source>
</reference>
<evidence type="ECO:0000256" key="4">
    <source>
        <dbReference type="ARBA" id="ARBA00022825"/>
    </source>
</evidence>
<evidence type="ECO:0000256" key="2">
    <source>
        <dbReference type="ARBA" id="ARBA00022670"/>
    </source>
</evidence>
<dbReference type="FunFam" id="3.90.226.10:FF:000029">
    <property type="entry name" value="Peptidase, S41 family"/>
    <property type="match status" value="1"/>
</dbReference>
<dbReference type="SUPFAM" id="SSF52096">
    <property type="entry name" value="ClpP/crotonase"/>
    <property type="match status" value="1"/>
</dbReference>
<dbReference type="Pfam" id="PF22694">
    <property type="entry name" value="CtpB_N-like"/>
    <property type="match status" value="1"/>
</dbReference>
<evidence type="ECO:0000313" key="10">
    <source>
        <dbReference type="EMBL" id="SSW89762.1"/>
    </source>
</evidence>
<dbReference type="SUPFAM" id="SSF50156">
    <property type="entry name" value="PDZ domain-like"/>
    <property type="match status" value="1"/>
</dbReference>
<dbReference type="PROSITE" id="PS50106">
    <property type="entry name" value="PDZ"/>
    <property type="match status" value="1"/>
</dbReference>
<evidence type="ECO:0000256" key="7">
    <source>
        <dbReference type="SAM" id="SignalP"/>
    </source>
</evidence>
<dbReference type="InterPro" id="IPR029045">
    <property type="entry name" value="ClpP/crotonase-like_dom_sf"/>
</dbReference>
<evidence type="ECO:0000256" key="5">
    <source>
        <dbReference type="RuleBase" id="RU004404"/>
    </source>
</evidence>
<evidence type="ECO:0000259" key="8">
    <source>
        <dbReference type="PROSITE" id="PS50106"/>
    </source>
</evidence>
<feature type="region of interest" description="Disordered" evidence="6">
    <location>
        <begin position="382"/>
        <end position="408"/>
    </location>
</feature>
<dbReference type="InterPro" id="IPR055210">
    <property type="entry name" value="CtpA/B_N"/>
</dbReference>
<organism evidence="10 11">
    <name type="scientific">Rhodopseudomonas pentothenatexigens</name>
    <dbReference type="NCBI Taxonomy" id="999699"/>
    <lineage>
        <taxon>Bacteria</taxon>
        <taxon>Pseudomonadati</taxon>
        <taxon>Pseudomonadota</taxon>
        <taxon>Alphaproteobacteria</taxon>
        <taxon>Hyphomicrobiales</taxon>
        <taxon>Nitrobacteraceae</taxon>
        <taxon>Rhodopseudomonas</taxon>
    </lineage>
</organism>
<feature type="chain" id="PRO_5016441568" evidence="7">
    <location>
        <begin position="25"/>
        <end position="444"/>
    </location>
</feature>
<dbReference type="Pfam" id="PF03572">
    <property type="entry name" value="Peptidase_S41"/>
    <property type="match status" value="1"/>
</dbReference>
<evidence type="ECO:0000256" key="3">
    <source>
        <dbReference type="ARBA" id="ARBA00022801"/>
    </source>
</evidence>
<dbReference type="InterPro" id="IPR001478">
    <property type="entry name" value="PDZ"/>
</dbReference>
<sequence length="444" mass="46321">MRKVVVRSLAVLGIVAVPVVSALALQREQTAPADLDLIGGVIQLVQRAYVHPIASDALTKDALKGMLNRLDPHSDYMDEKEFKDMQTDMSGQFGGLGMQISAQGGIPRVVSPIDGTPAARAKLEPGDLIIKVGTASTQGMSLRNVVDMLRGSPGTKVTITILRGKDDPFDVTLTREIIKVASVKSEMKPDGIGYVRISQFGQDTSDGFTAALKKLKSDAKDGLKGLVIDLRNDPGGLLNAAVSVAGDLLDGGTVVSIRGRQSDDQRVFSAPSRGDKLPGVPIVVLINGASASASEIVAGALQDRKRATVMGTTSFGKGSVQTVIPIKGHGAVRLTTALYYTPAGRSIQDEGIVPDVIQEAPKDQQISGGPLIRESALHGAIANPGQLGKPDAGATKATPKTGEASDDKIKAATSAPIKADLIGKPDDAQLNAAFAYLKKDSPSK</sequence>
<evidence type="ECO:0000313" key="12">
    <source>
        <dbReference type="Proteomes" id="UP000256343"/>
    </source>
</evidence>